<keyword evidence="4" id="KW-0521">NADP</keyword>
<dbReference type="GO" id="GO:0005739">
    <property type="term" value="C:mitochondrion"/>
    <property type="evidence" value="ECO:0007669"/>
    <property type="project" value="UniProtKB-SubCell"/>
</dbReference>
<dbReference type="GO" id="GO:0005777">
    <property type="term" value="C:peroxisome"/>
    <property type="evidence" value="ECO:0007669"/>
    <property type="project" value="UniProtKB-SubCell"/>
</dbReference>
<evidence type="ECO:0000256" key="8">
    <source>
        <dbReference type="ARBA" id="ARBA00040243"/>
    </source>
</evidence>
<evidence type="ECO:0000256" key="2">
    <source>
        <dbReference type="ARBA" id="ARBA00004275"/>
    </source>
</evidence>
<dbReference type="InterPro" id="IPR036291">
    <property type="entry name" value="NAD(P)-bd_dom_sf"/>
</dbReference>
<dbReference type="PRINTS" id="PR00081">
    <property type="entry name" value="GDHRDH"/>
</dbReference>
<evidence type="ECO:0000256" key="5">
    <source>
        <dbReference type="ARBA" id="ARBA00023002"/>
    </source>
</evidence>
<dbReference type="Pfam" id="PF00106">
    <property type="entry name" value="adh_short"/>
    <property type="match status" value="1"/>
</dbReference>
<dbReference type="AlphaFoldDB" id="A0A6B2LBI1"/>
<evidence type="ECO:0000256" key="1">
    <source>
        <dbReference type="ARBA" id="ARBA00004173"/>
    </source>
</evidence>
<protein>
    <recommendedName>
        <fullName evidence="8">Hydroxysteroid dehydrogenase-like protein 2</fullName>
    </recommendedName>
</protein>
<sequence>MKGRVAIVTGGSRGIGRECCLALARYGCAVVVAAKSTEDQKNLPGTIYSVAEEVRALGSEAMAVKVDMRSEEEVTAAVQEVVKRFGRIDILINNASALWWHDIVDTPIKKYDLINAINSRGTFIMTRACLPHMQLNKFGRVITMSPPIRFDQFAGHTAYNISKYGMTMVALGVAQEYAGKGITGNSLWPATVVESLASRNFKLGDEKLWRKATILADAVLAIATEGDSFTGNMLIDDLYLKSKGLTDKDLEIYRCDPTFDPPRVLDSPLDTTSYNILMTRGDVKQLEKDMARAKL</sequence>
<dbReference type="InterPro" id="IPR002347">
    <property type="entry name" value="SDR_fam"/>
</dbReference>
<dbReference type="FunFam" id="3.40.50.720:FF:000301">
    <property type="entry name" value="Hydroxysteroid dehydrogenase like 2"/>
    <property type="match status" value="1"/>
</dbReference>
<evidence type="ECO:0000256" key="4">
    <source>
        <dbReference type="ARBA" id="ARBA00022857"/>
    </source>
</evidence>
<keyword evidence="6" id="KW-0496">Mitochondrion</keyword>
<keyword evidence="7" id="KW-0576">Peroxisome</keyword>
<evidence type="ECO:0000313" key="9">
    <source>
        <dbReference type="EMBL" id="NDV34432.1"/>
    </source>
</evidence>
<proteinExistence type="inferred from homology"/>
<accession>A0A6B2LBI1</accession>
<dbReference type="InterPro" id="IPR051935">
    <property type="entry name" value="HSDL2"/>
</dbReference>
<evidence type="ECO:0000256" key="3">
    <source>
        <dbReference type="ARBA" id="ARBA00006484"/>
    </source>
</evidence>
<name>A0A6B2LBI1_9EUKA</name>
<dbReference type="NCBIfam" id="NF006133">
    <property type="entry name" value="PRK08278.1"/>
    <property type="match status" value="1"/>
</dbReference>
<dbReference type="PROSITE" id="PS00061">
    <property type="entry name" value="ADH_SHORT"/>
    <property type="match status" value="1"/>
</dbReference>
<comment type="similarity">
    <text evidence="3">Belongs to the short-chain dehydrogenases/reductases (SDR) family.</text>
</comment>
<dbReference type="Gene3D" id="3.40.50.720">
    <property type="entry name" value="NAD(P)-binding Rossmann-like Domain"/>
    <property type="match status" value="1"/>
</dbReference>
<dbReference type="PANTHER" id="PTHR42808">
    <property type="entry name" value="HYDROXYSTEROID DEHYDROGENASE-LIKE PROTEIN 2"/>
    <property type="match status" value="1"/>
</dbReference>
<reference evidence="9" key="1">
    <citation type="journal article" date="2020" name="J. Eukaryot. Microbiol.">
        <title>De novo Sequencing, Assembly and Annotation of the Transcriptome for the Free-Living Testate Amoeba Arcella intermedia.</title>
        <authorList>
            <person name="Ribeiro G.M."/>
            <person name="Porfirio-Sousa A.L."/>
            <person name="Maurer-Alcala X.X."/>
            <person name="Katz L.A."/>
            <person name="Lahr D.J.G."/>
        </authorList>
    </citation>
    <scope>NUCLEOTIDE SEQUENCE</scope>
</reference>
<evidence type="ECO:0000256" key="7">
    <source>
        <dbReference type="ARBA" id="ARBA00023140"/>
    </source>
</evidence>
<dbReference type="GO" id="GO:0016491">
    <property type="term" value="F:oxidoreductase activity"/>
    <property type="evidence" value="ECO:0007669"/>
    <property type="project" value="UniProtKB-KW"/>
</dbReference>
<dbReference type="SUPFAM" id="SSF51735">
    <property type="entry name" value="NAD(P)-binding Rossmann-fold domains"/>
    <property type="match status" value="1"/>
</dbReference>
<dbReference type="InterPro" id="IPR020904">
    <property type="entry name" value="Sc_DH/Rdtase_CS"/>
</dbReference>
<comment type="subcellular location">
    <subcellularLocation>
        <location evidence="1">Mitochondrion</location>
    </subcellularLocation>
    <subcellularLocation>
        <location evidence="2">Peroxisome</location>
    </subcellularLocation>
</comment>
<dbReference type="PANTHER" id="PTHR42808:SF4">
    <property type="entry name" value="SHORT CHAIN DEHYDROGENASE"/>
    <property type="match status" value="1"/>
</dbReference>
<evidence type="ECO:0000256" key="6">
    <source>
        <dbReference type="ARBA" id="ARBA00023128"/>
    </source>
</evidence>
<dbReference type="EMBL" id="GIBP01005463">
    <property type="protein sequence ID" value="NDV34432.1"/>
    <property type="molecule type" value="Transcribed_RNA"/>
</dbReference>
<keyword evidence="5" id="KW-0560">Oxidoreductase</keyword>
<organism evidence="9">
    <name type="scientific">Arcella intermedia</name>
    <dbReference type="NCBI Taxonomy" id="1963864"/>
    <lineage>
        <taxon>Eukaryota</taxon>
        <taxon>Amoebozoa</taxon>
        <taxon>Tubulinea</taxon>
        <taxon>Elardia</taxon>
        <taxon>Arcellinida</taxon>
        <taxon>Sphaerothecina</taxon>
        <taxon>Arcellidae</taxon>
        <taxon>Arcella</taxon>
    </lineage>
</organism>